<evidence type="ECO:0000313" key="3">
    <source>
        <dbReference type="Proteomes" id="UP000186513"/>
    </source>
</evidence>
<proteinExistence type="predicted"/>
<dbReference type="GO" id="GO:0005886">
    <property type="term" value="C:plasma membrane"/>
    <property type="evidence" value="ECO:0007669"/>
    <property type="project" value="TreeGrafter"/>
</dbReference>
<protein>
    <submittedName>
        <fullName evidence="2">Uncharacterized membrane protein SirB2</fullName>
    </submittedName>
</protein>
<evidence type="ECO:0000256" key="1">
    <source>
        <dbReference type="SAM" id="Phobius"/>
    </source>
</evidence>
<evidence type="ECO:0000313" key="2">
    <source>
        <dbReference type="EMBL" id="SFZ73455.1"/>
    </source>
</evidence>
<reference evidence="2 3" key="1">
    <citation type="submission" date="2016-11" db="EMBL/GenBank/DDBJ databases">
        <authorList>
            <person name="Jaros S."/>
            <person name="Januszkiewicz K."/>
            <person name="Wedrychowicz H."/>
        </authorList>
    </citation>
    <scope>NUCLEOTIDE SEQUENCE [LARGE SCALE GENOMIC DNA]</scope>
    <source>
        <strain evidence="2 3">DSM 18899</strain>
    </source>
</reference>
<sequence length="127" mass="14227">MSYFALRHLHISAALLSITLFALRGALALYGVHWRRWSLLRWLPHMNDSVLLAAAITLAWMSGQYPFQQAWLSAKVLALLAYIGLGKLALRAEQPQVQRLLWFIGALACVAYIVAVARTRSPWLGLA</sequence>
<keyword evidence="3" id="KW-1185">Reference proteome</keyword>
<dbReference type="InterPro" id="IPR007360">
    <property type="entry name" value="SirB"/>
</dbReference>
<dbReference type="PANTHER" id="PTHR39594">
    <property type="entry name" value="PROTEIN YCHQ"/>
    <property type="match status" value="1"/>
</dbReference>
<dbReference type="PANTHER" id="PTHR39594:SF1">
    <property type="entry name" value="PROTEIN YCHQ"/>
    <property type="match status" value="1"/>
</dbReference>
<accession>A0A1K2H9I7</accession>
<keyword evidence="1" id="KW-0812">Transmembrane</keyword>
<keyword evidence="1" id="KW-1133">Transmembrane helix</keyword>
<dbReference type="OrthoDB" id="5588650at2"/>
<feature type="transmembrane region" description="Helical" evidence="1">
    <location>
        <begin position="70"/>
        <end position="88"/>
    </location>
</feature>
<keyword evidence="1" id="KW-0472">Membrane</keyword>
<feature type="transmembrane region" description="Helical" evidence="1">
    <location>
        <begin position="100"/>
        <end position="117"/>
    </location>
</feature>
<dbReference type="PIRSF" id="PIRSF005610">
    <property type="entry name" value="SirB"/>
    <property type="match status" value="1"/>
</dbReference>
<organism evidence="2 3">
    <name type="scientific">Chitinimonas taiwanensis DSM 18899</name>
    <dbReference type="NCBI Taxonomy" id="1121279"/>
    <lineage>
        <taxon>Bacteria</taxon>
        <taxon>Pseudomonadati</taxon>
        <taxon>Pseudomonadota</taxon>
        <taxon>Betaproteobacteria</taxon>
        <taxon>Neisseriales</taxon>
        <taxon>Chitinibacteraceae</taxon>
        <taxon>Chitinimonas</taxon>
    </lineage>
</organism>
<dbReference type="Proteomes" id="UP000186513">
    <property type="component" value="Unassembled WGS sequence"/>
</dbReference>
<dbReference type="AlphaFoldDB" id="A0A1K2H9I7"/>
<dbReference type="STRING" id="1121279.SAMN02745887_00834"/>
<dbReference type="EMBL" id="FPKR01000003">
    <property type="protein sequence ID" value="SFZ73455.1"/>
    <property type="molecule type" value="Genomic_DNA"/>
</dbReference>
<dbReference type="Pfam" id="PF04247">
    <property type="entry name" value="SirB"/>
    <property type="match status" value="1"/>
</dbReference>
<name>A0A1K2H9I7_9NEIS</name>
<gene>
    <name evidence="2" type="ORF">SAMN02745887_00834</name>
</gene>